<sequence length="478" mass="53679">MAKINEAICLRPFYEPYILGCGHTYCYSCLRSWFGGSSTRNRNRNCPDCRTTVTIIPAPNYLLRDLAHLFVGRAELLPEDETVADHDRDRAAEAQMLSKDREGAGLFQGVFKMQTLLPITGMERPIRDLDDGVFRCPSCAWELEDGECYRCGWAPTDDEDVDFSGQEEEEDGLASGSSAASVALSDLRPNETPHFYGVETESEDGESSDRFGGSQPDQYDEHDDFIDNEVDDDVDDMEGAEFDAYPTDPATPYSDTTSYAEDDQQEDYGRARAAMHNSHQPTRHRVIHDSDDEEPTAQVWASDEDVPTAPPTRRRRPIAVSDDEEEDHPEDREFTDEDTDADIVAHFGRRRRAQERMRQARQDAAEDEGTSDGSQLSESTSSSESEAGTNSDSATGSESQSESAQESRPKPRSQSTRESTTDDTDDTIGPPQSIRDRRKRLQHQRDRRASSRPTIDLRSAPPRNYGNGRRNRTTPVYS</sequence>
<dbReference type="InterPro" id="IPR013083">
    <property type="entry name" value="Znf_RING/FYVE/PHD"/>
</dbReference>
<feature type="domain" description="RING-type" evidence="6">
    <location>
        <begin position="8"/>
        <end position="50"/>
    </location>
</feature>
<keyword evidence="8" id="KW-1185">Reference proteome</keyword>
<feature type="compositionally biased region" description="Acidic residues" evidence="5">
    <location>
        <begin position="160"/>
        <end position="172"/>
    </location>
</feature>
<dbReference type="Pfam" id="PF00097">
    <property type="entry name" value="zf-C3HC4"/>
    <property type="match status" value="1"/>
</dbReference>
<dbReference type="Gene3D" id="3.30.40.10">
    <property type="entry name" value="Zinc/RING finger domain, C3HC4 (zinc finger)"/>
    <property type="match status" value="1"/>
</dbReference>
<dbReference type="AlphaFoldDB" id="A0AAN7T664"/>
<evidence type="ECO:0000313" key="8">
    <source>
        <dbReference type="Proteomes" id="UP001309876"/>
    </source>
</evidence>
<accession>A0AAN7T664</accession>
<name>A0AAN7T664_9EURO</name>
<feature type="compositionally biased region" description="Low complexity" evidence="5">
    <location>
        <begin position="371"/>
        <end position="406"/>
    </location>
</feature>
<evidence type="ECO:0000256" key="3">
    <source>
        <dbReference type="ARBA" id="ARBA00022833"/>
    </source>
</evidence>
<keyword evidence="2 4" id="KW-0863">Zinc-finger</keyword>
<proteinExistence type="predicted"/>
<dbReference type="InterPro" id="IPR017907">
    <property type="entry name" value="Znf_RING_CS"/>
</dbReference>
<dbReference type="InterPro" id="IPR001841">
    <property type="entry name" value="Znf_RING"/>
</dbReference>
<feature type="compositionally biased region" description="Low complexity" evidence="5">
    <location>
        <begin position="461"/>
        <end position="478"/>
    </location>
</feature>
<keyword evidence="3" id="KW-0862">Zinc</keyword>
<evidence type="ECO:0000256" key="2">
    <source>
        <dbReference type="ARBA" id="ARBA00022771"/>
    </source>
</evidence>
<feature type="compositionally biased region" description="Acidic residues" evidence="5">
    <location>
        <begin position="321"/>
        <end position="341"/>
    </location>
</feature>
<feature type="compositionally biased region" description="Basic and acidic residues" evidence="5">
    <location>
        <begin position="354"/>
        <end position="364"/>
    </location>
</feature>
<dbReference type="PANTHER" id="PTHR15898:SF13">
    <property type="entry name" value="BIFUNCTIONAL APOPTOSIS REGULATOR"/>
    <property type="match status" value="1"/>
</dbReference>
<dbReference type="PROSITE" id="PS00518">
    <property type="entry name" value="ZF_RING_1"/>
    <property type="match status" value="1"/>
</dbReference>
<evidence type="ECO:0000256" key="5">
    <source>
        <dbReference type="SAM" id="MobiDB-lite"/>
    </source>
</evidence>
<evidence type="ECO:0000259" key="6">
    <source>
        <dbReference type="PROSITE" id="PS50089"/>
    </source>
</evidence>
<dbReference type="PANTHER" id="PTHR15898">
    <property type="entry name" value="BIFUNCTIONAL APOPTOSIS REGULATOR"/>
    <property type="match status" value="1"/>
</dbReference>
<dbReference type="PROSITE" id="PS50089">
    <property type="entry name" value="ZF_RING_2"/>
    <property type="match status" value="1"/>
</dbReference>
<feature type="region of interest" description="Disordered" evidence="5">
    <location>
        <begin position="160"/>
        <end position="478"/>
    </location>
</feature>
<dbReference type="GO" id="GO:0005634">
    <property type="term" value="C:nucleus"/>
    <property type="evidence" value="ECO:0007669"/>
    <property type="project" value="TreeGrafter"/>
</dbReference>
<organism evidence="7 8">
    <name type="scientific">Lithohypha guttulata</name>
    <dbReference type="NCBI Taxonomy" id="1690604"/>
    <lineage>
        <taxon>Eukaryota</taxon>
        <taxon>Fungi</taxon>
        <taxon>Dikarya</taxon>
        <taxon>Ascomycota</taxon>
        <taxon>Pezizomycotina</taxon>
        <taxon>Eurotiomycetes</taxon>
        <taxon>Chaetothyriomycetidae</taxon>
        <taxon>Chaetothyriales</taxon>
        <taxon>Trichomeriaceae</taxon>
        <taxon>Lithohypha</taxon>
    </lineage>
</organism>
<reference evidence="7 8" key="1">
    <citation type="submission" date="2023-08" db="EMBL/GenBank/DDBJ databases">
        <title>Black Yeasts Isolated from many extreme environments.</title>
        <authorList>
            <person name="Coleine C."/>
            <person name="Stajich J.E."/>
            <person name="Selbmann L."/>
        </authorList>
    </citation>
    <scope>NUCLEOTIDE SEQUENCE [LARGE SCALE GENOMIC DNA]</scope>
    <source>
        <strain evidence="7 8">CCFEE 5910</strain>
    </source>
</reference>
<feature type="compositionally biased region" description="Low complexity" evidence="5">
    <location>
        <begin position="173"/>
        <end position="186"/>
    </location>
</feature>
<evidence type="ECO:0000256" key="1">
    <source>
        <dbReference type="ARBA" id="ARBA00022723"/>
    </source>
</evidence>
<evidence type="ECO:0000256" key="4">
    <source>
        <dbReference type="PROSITE-ProRule" id="PRU00175"/>
    </source>
</evidence>
<dbReference type="EMBL" id="JAVRRJ010000001">
    <property type="protein sequence ID" value="KAK5090334.1"/>
    <property type="molecule type" value="Genomic_DNA"/>
</dbReference>
<feature type="compositionally biased region" description="Acidic residues" evidence="5">
    <location>
        <begin position="218"/>
        <end position="241"/>
    </location>
</feature>
<gene>
    <name evidence="7" type="primary">PSH1</name>
    <name evidence="7" type="ORF">LTR05_000506</name>
</gene>
<dbReference type="GO" id="GO:0043161">
    <property type="term" value="P:proteasome-mediated ubiquitin-dependent protein catabolic process"/>
    <property type="evidence" value="ECO:0007669"/>
    <property type="project" value="TreeGrafter"/>
</dbReference>
<dbReference type="Proteomes" id="UP001309876">
    <property type="component" value="Unassembled WGS sequence"/>
</dbReference>
<dbReference type="InterPro" id="IPR018957">
    <property type="entry name" value="Znf_C3HC4_RING-type"/>
</dbReference>
<dbReference type="SMART" id="SM00184">
    <property type="entry name" value="RING"/>
    <property type="match status" value="1"/>
</dbReference>
<protein>
    <submittedName>
        <fullName evidence="7">E3 ubiquitin ligase</fullName>
    </submittedName>
</protein>
<comment type="caution">
    <text evidence="7">The sequence shown here is derived from an EMBL/GenBank/DDBJ whole genome shotgun (WGS) entry which is preliminary data.</text>
</comment>
<dbReference type="GO" id="GO:0008270">
    <property type="term" value="F:zinc ion binding"/>
    <property type="evidence" value="ECO:0007669"/>
    <property type="project" value="UniProtKB-KW"/>
</dbReference>
<evidence type="ECO:0000313" key="7">
    <source>
        <dbReference type="EMBL" id="KAK5090334.1"/>
    </source>
</evidence>
<dbReference type="SUPFAM" id="SSF57850">
    <property type="entry name" value="RING/U-box"/>
    <property type="match status" value="1"/>
</dbReference>
<keyword evidence="1" id="KW-0479">Metal-binding</keyword>
<dbReference type="GO" id="GO:0061630">
    <property type="term" value="F:ubiquitin protein ligase activity"/>
    <property type="evidence" value="ECO:0007669"/>
    <property type="project" value="TreeGrafter"/>
</dbReference>